<proteinExistence type="predicted"/>
<comment type="caution">
    <text evidence="2">The sequence shown here is derived from an EMBL/GenBank/DDBJ whole genome shotgun (WGS) entry which is preliminary data.</text>
</comment>
<keyword evidence="1" id="KW-0812">Transmembrane</keyword>
<reference evidence="2 3" key="1">
    <citation type="submission" date="2016-07" db="EMBL/GenBank/DDBJ databases">
        <title>Pervasive Adenine N6-methylation of Active Genes in Fungi.</title>
        <authorList>
            <consortium name="DOE Joint Genome Institute"/>
            <person name="Mondo S.J."/>
            <person name="Dannebaum R.O."/>
            <person name="Kuo R.C."/>
            <person name="Labutti K."/>
            <person name="Haridas S."/>
            <person name="Kuo A."/>
            <person name="Salamov A."/>
            <person name="Ahrendt S.R."/>
            <person name="Lipzen A."/>
            <person name="Sullivan W."/>
            <person name="Andreopoulos W.B."/>
            <person name="Clum A."/>
            <person name="Lindquist E."/>
            <person name="Daum C."/>
            <person name="Ramamoorthy G.K."/>
            <person name="Gryganskyi A."/>
            <person name="Culley D."/>
            <person name="Magnuson J.K."/>
            <person name="James T.Y."/>
            <person name="O'Malley M.A."/>
            <person name="Stajich J.E."/>
            <person name="Spatafora J.W."/>
            <person name="Visel A."/>
            <person name="Grigoriev I.V."/>
        </authorList>
    </citation>
    <scope>NUCLEOTIDE SEQUENCE [LARGE SCALE GENOMIC DNA]</scope>
    <source>
        <strain evidence="2 3">PL171</strain>
    </source>
</reference>
<evidence type="ECO:0000313" key="2">
    <source>
        <dbReference type="EMBL" id="ORZ30962.1"/>
    </source>
</evidence>
<dbReference type="EMBL" id="MCFL01000071">
    <property type="protein sequence ID" value="ORZ30962.1"/>
    <property type="molecule type" value="Genomic_DNA"/>
</dbReference>
<name>A0A1Y2HD29_9FUNG</name>
<dbReference type="Proteomes" id="UP000193411">
    <property type="component" value="Unassembled WGS sequence"/>
</dbReference>
<evidence type="ECO:0000313" key="3">
    <source>
        <dbReference type="Proteomes" id="UP000193411"/>
    </source>
</evidence>
<keyword evidence="1" id="KW-0472">Membrane</keyword>
<gene>
    <name evidence="2" type="ORF">BCR44DRAFT_1443560</name>
</gene>
<protein>
    <submittedName>
        <fullName evidence="2">Uncharacterized protein</fullName>
    </submittedName>
</protein>
<sequence>MNSSRAMSPRRVAEFMSTCGISMRAALVTSGAWVRDRTLRGWAMAMAMMGSATVSGSGGLAVVASAQS</sequence>
<dbReference type="AlphaFoldDB" id="A0A1Y2HD29"/>
<keyword evidence="3" id="KW-1185">Reference proteome</keyword>
<accession>A0A1Y2HD29</accession>
<evidence type="ECO:0000256" key="1">
    <source>
        <dbReference type="SAM" id="Phobius"/>
    </source>
</evidence>
<feature type="transmembrane region" description="Helical" evidence="1">
    <location>
        <begin position="41"/>
        <end position="64"/>
    </location>
</feature>
<feature type="transmembrane region" description="Helical" evidence="1">
    <location>
        <begin position="12"/>
        <end position="35"/>
    </location>
</feature>
<organism evidence="2 3">
    <name type="scientific">Catenaria anguillulae PL171</name>
    <dbReference type="NCBI Taxonomy" id="765915"/>
    <lineage>
        <taxon>Eukaryota</taxon>
        <taxon>Fungi</taxon>
        <taxon>Fungi incertae sedis</taxon>
        <taxon>Blastocladiomycota</taxon>
        <taxon>Blastocladiomycetes</taxon>
        <taxon>Blastocladiales</taxon>
        <taxon>Catenariaceae</taxon>
        <taxon>Catenaria</taxon>
    </lineage>
</organism>
<keyword evidence="1" id="KW-1133">Transmembrane helix</keyword>